<evidence type="ECO:0000313" key="1">
    <source>
        <dbReference type="EMBL" id="QHT93664.1"/>
    </source>
</evidence>
<proteinExistence type="predicted"/>
<accession>A0A6C0IKE5</accession>
<reference evidence="1" key="1">
    <citation type="journal article" date="2020" name="Nature">
        <title>Giant virus diversity and host interactions through global metagenomics.</title>
        <authorList>
            <person name="Schulz F."/>
            <person name="Roux S."/>
            <person name="Paez-Espino D."/>
            <person name="Jungbluth S."/>
            <person name="Walsh D.A."/>
            <person name="Denef V.J."/>
            <person name="McMahon K.D."/>
            <person name="Konstantinidis K.T."/>
            <person name="Eloe-Fadrosh E.A."/>
            <person name="Kyrpides N.C."/>
            <person name="Woyke T."/>
        </authorList>
    </citation>
    <scope>NUCLEOTIDE SEQUENCE</scope>
    <source>
        <strain evidence="1">GVMAG-M-3300024252-29</strain>
    </source>
</reference>
<protein>
    <submittedName>
        <fullName evidence="1">Uncharacterized protein</fullName>
    </submittedName>
</protein>
<dbReference type="EMBL" id="MN740209">
    <property type="protein sequence ID" value="QHT93664.1"/>
    <property type="molecule type" value="Genomic_DNA"/>
</dbReference>
<name>A0A6C0IKE5_9ZZZZ</name>
<sequence>MNEFIEDVREMIKSKLTKENASSECKEKEGDEVIDCNEKEVDKLIEYITKDDDSSKIKNILNTLKMIEICKIKDRN</sequence>
<dbReference type="AlphaFoldDB" id="A0A6C0IKE5"/>
<organism evidence="1">
    <name type="scientific">viral metagenome</name>
    <dbReference type="NCBI Taxonomy" id="1070528"/>
    <lineage>
        <taxon>unclassified sequences</taxon>
        <taxon>metagenomes</taxon>
        <taxon>organismal metagenomes</taxon>
    </lineage>
</organism>